<evidence type="ECO:0000313" key="8">
    <source>
        <dbReference type="EMBL" id="CAF2791647.1"/>
    </source>
</evidence>
<comment type="function">
    <text evidence="6">Component of the 90S pre-ribosome involved in the maturation of rRNAs. Required for early cleavages of the pre-RNAs in the 40S ribosomal subunit maturation pathway.</text>
</comment>
<dbReference type="Proteomes" id="UP000675881">
    <property type="component" value="Chromosome 10"/>
</dbReference>
<dbReference type="OrthoDB" id="10256463at2759"/>
<keyword evidence="4 6" id="KW-0698">rRNA processing</keyword>
<keyword evidence="5 6" id="KW-0539">Nucleus</keyword>
<evidence type="ECO:0000256" key="7">
    <source>
        <dbReference type="SAM" id="MobiDB-lite"/>
    </source>
</evidence>
<reference evidence="8" key="1">
    <citation type="submission" date="2021-02" db="EMBL/GenBank/DDBJ databases">
        <authorList>
            <person name="Bekaert M."/>
        </authorList>
    </citation>
    <scope>NUCLEOTIDE SEQUENCE</scope>
    <source>
        <strain evidence="8">IoA-00</strain>
    </source>
</reference>
<feature type="compositionally biased region" description="Basic and acidic residues" evidence="7">
    <location>
        <begin position="277"/>
        <end position="290"/>
    </location>
</feature>
<gene>
    <name evidence="8" type="ORF">LSAA_2675</name>
</gene>
<name>A0A7R8H0H7_LEPSM</name>
<proteinExistence type="inferred from homology"/>
<evidence type="ECO:0000256" key="6">
    <source>
        <dbReference type="RuleBase" id="RU368027"/>
    </source>
</evidence>
<dbReference type="Pfam" id="PF06102">
    <property type="entry name" value="RRP36"/>
    <property type="match status" value="1"/>
</dbReference>
<evidence type="ECO:0000256" key="4">
    <source>
        <dbReference type="ARBA" id="ARBA00022552"/>
    </source>
</evidence>
<feature type="region of interest" description="Disordered" evidence="7">
    <location>
        <begin position="257"/>
        <end position="290"/>
    </location>
</feature>
<dbReference type="EMBL" id="HG994589">
    <property type="protein sequence ID" value="CAF2791647.1"/>
    <property type="molecule type" value="Genomic_DNA"/>
</dbReference>
<accession>A0A7R8H0H7</accession>
<evidence type="ECO:0000256" key="3">
    <source>
        <dbReference type="ARBA" id="ARBA00022517"/>
    </source>
</evidence>
<evidence type="ECO:0000256" key="1">
    <source>
        <dbReference type="ARBA" id="ARBA00004604"/>
    </source>
</evidence>
<keyword evidence="9" id="KW-1185">Reference proteome</keyword>
<feature type="region of interest" description="Disordered" evidence="7">
    <location>
        <begin position="1"/>
        <end position="30"/>
    </location>
</feature>
<feature type="compositionally biased region" description="Basic and acidic residues" evidence="7">
    <location>
        <begin position="257"/>
        <end position="267"/>
    </location>
</feature>
<comment type="subcellular location">
    <subcellularLocation>
        <location evidence="1 6">Nucleus</location>
        <location evidence="1 6">Nucleolus</location>
    </subcellularLocation>
</comment>
<dbReference type="AlphaFoldDB" id="A0A7R8H0H7"/>
<evidence type="ECO:0000256" key="5">
    <source>
        <dbReference type="ARBA" id="ARBA00023242"/>
    </source>
</evidence>
<keyword evidence="6" id="KW-0687">Ribonucleoprotein</keyword>
<dbReference type="GO" id="GO:0000462">
    <property type="term" value="P:maturation of SSU-rRNA from tricistronic rRNA transcript (SSU-rRNA, 5.8S rRNA, LSU-rRNA)"/>
    <property type="evidence" value="ECO:0007669"/>
    <property type="project" value="TreeGrafter"/>
</dbReference>
<comment type="similarity">
    <text evidence="2 6">Belongs to the RRP36 family.</text>
</comment>
<dbReference type="PANTHER" id="PTHR21738">
    <property type="entry name" value="RIBOSOMAL RNA PROCESSING PROTEIN 36 HOMOLOG"/>
    <property type="match status" value="1"/>
</dbReference>
<dbReference type="GO" id="GO:0030686">
    <property type="term" value="C:90S preribosome"/>
    <property type="evidence" value="ECO:0007669"/>
    <property type="project" value="TreeGrafter"/>
</dbReference>
<organism evidence="8 9">
    <name type="scientific">Lepeophtheirus salmonis</name>
    <name type="common">Salmon louse</name>
    <name type="synonym">Caligus salmonis</name>
    <dbReference type="NCBI Taxonomy" id="72036"/>
    <lineage>
        <taxon>Eukaryota</taxon>
        <taxon>Metazoa</taxon>
        <taxon>Ecdysozoa</taxon>
        <taxon>Arthropoda</taxon>
        <taxon>Crustacea</taxon>
        <taxon>Multicrustacea</taxon>
        <taxon>Hexanauplia</taxon>
        <taxon>Copepoda</taxon>
        <taxon>Siphonostomatoida</taxon>
        <taxon>Caligidae</taxon>
        <taxon>Lepeophtheirus</taxon>
    </lineage>
</organism>
<protein>
    <recommendedName>
        <fullName evidence="6">rRNA biogenesis protein RRP36</fullName>
    </recommendedName>
</protein>
<dbReference type="InterPro" id="IPR009292">
    <property type="entry name" value="RRP36"/>
</dbReference>
<sequence>MNSAFVDMEDEYVNEPSTSSQTEGLLGGEEPKKEGWAKYEGYFDVDTEDVIQNIKSVLVPKPGLRLHTLDLYGPFWIATTLVFSASLGADLRYDFDAISIASGFIFPYALLTPLSPSTESFFGSSFPFKRTSQSSFPSMAMHLLHSSPSPSFSLYPSHIYKPPSFFLDHFGALLSICSTCNCTCIRTKCYSFGLVRVLWKKDRRINYDPKSRNKISSLSIEELQQLKSKMGLKAYNDSVGNPSSLSKHKNTLRLKRDNKNRPRETSSKKTVSRKRKIIDEAMPEPKRDPRFDSACGEFNEKIFKDAYTFVDKIKDKEQKHLKERLETETDQEELQKIKYLIQRHDNQVREKT</sequence>
<comment type="subunit">
    <text evidence="6">Associates with 90S and pre-40S pre-ribosomal particles.</text>
</comment>
<dbReference type="PANTHER" id="PTHR21738:SF0">
    <property type="entry name" value="RIBOSOMAL RNA PROCESSING PROTEIN 36 HOMOLOG"/>
    <property type="match status" value="1"/>
</dbReference>
<keyword evidence="3 6" id="KW-0690">Ribosome biogenesis</keyword>
<evidence type="ECO:0000313" key="9">
    <source>
        <dbReference type="Proteomes" id="UP000675881"/>
    </source>
</evidence>
<evidence type="ECO:0000256" key="2">
    <source>
        <dbReference type="ARBA" id="ARBA00009418"/>
    </source>
</evidence>
<dbReference type="GO" id="GO:0005730">
    <property type="term" value="C:nucleolus"/>
    <property type="evidence" value="ECO:0007669"/>
    <property type="project" value="UniProtKB-SubCell"/>
</dbReference>